<dbReference type="Gene3D" id="1.10.10.350">
    <property type="match status" value="1"/>
</dbReference>
<dbReference type="InterPro" id="IPR014729">
    <property type="entry name" value="Rossmann-like_a/b/a_fold"/>
</dbReference>
<sequence>MSKKVRVRFAPSPTGHLHIGGARSALFNYLFARHHGGDFIVRIEDTDRKRNVESAEEKLIESLRWFGTEWDEGIDKDGGVGPYRCMDRLDIYTKYLNQLVEEGKAYPCYCNEDELAAEREAMVEKGETPHYNGKCRHLTQEQIEAYKAEGRTSSIRFSVPADHEYVVRDRIRGVVTFESNGMGDFVIARPDGIPTYNFAVAVDDHLMGITHVIRGEEHLSNTPRQLAVYEAFGFETPEFAHVALILNPNHKKMSKRDESIIQFMEQYRHLGYLPEALMNFLVLLGWSPEGEEEIFTKEQMIEQFSLERVSKSPSVFDIHKLNWMNNHYIKQTPTSRMVDLCIPHMQQAGQLPEQITAEQREWVERLVALHQEKLNYAAEIVDYAALFFEEEVSYNEEAKEVLSGEQVPDVMKAFVDEIMGAEDYSADAVKAALKAVQKTTGQKGKNLFMPVRVATTGLMHGSDLNESLYLLGRDKVAARVRNLIENYDSITN</sequence>
<dbReference type="InterPro" id="IPR033910">
    <property type="entry name" value="GluRS_core"/>
</dbReference>
<evidence type="ECO:0000256" key="8">
    <source>
        <dbReference type="ARBA" id="ARBA00022917"/>
    </source>
</evidence>
<feature type="binding site" evidence="11">
    <location>
        <position position="135"/>
    </location>
    <ligand>
        <name>Zn(2+)</name>
        <dbReference type="ChEBI" id="CHEBI:29105"/>
    </ligand>
</feature>
<dbReference type="InterPro" id="IPR000924">
    <property type="entry name" value="Glu/Gln-tRNA-synth"/>
</dbReference>
<dbReference type="SUPFAM" id="SSF52374">
    <property type="entry name" value="Nucleotidylyl transferase"/>
    <property type="match status" value="1"/>
</dbReference>
<dbReference type="PROSITE" id="PS00178">
    <property type="entry name" value="AA_TRNA_LIGASE_I"/>
    <property type="match status" value="1"/>
</dbReference>
<organism evidence="14 15">
    <name type="scientific">Aneurinibacillus soli</name>
    <dbReference type="NCBI Taxonomy" id="1500254"/>
    <lineage>
        <taxon>Bacteria</taxon>
        <taxon>Bacillati</taxon>
        <taxon>Bacillota</taxon>
        <taxon>Bacilli</taxon>
        <taxon>Bacillales</taxon>
        <taxon>Paenibacillaceae</taxon>
        <taxon>Aneurinibacillus group</taxon>
        <taxon>Aneurinibacillus</taxon>
    </lineage>
</organism>
<dbReference type="EMBL" id="AP017312">
    <property type="protein sequence ID" value="BAU26144.1"/>
    <property type="molecule type" value="Genomic_DNA"/>
</dbReference>
<keyword evidence="7 11" id="KW-0067">ATP-binding</keyword>
<dbReference type="InterPro" id="IPR020752">
    <property type="entry name" value="Glu-tRNA-synth_I_codon-bd_sub1"/>
</dbReference>
<dbReference type="HAMAP" id="MF_00022">
    <property type="entry name" value="Glu_tRNA_synth_type1"/>
    <property type="match status" value="1"/>
</dbReference>
<dbReference type="FunFam" id="3.40.50.620:FF:000007">
    <property type="entry name" value="Glutamate--tRNA ligase"/>
    <property type="match status" value="1"/>
</dbReference>
<dbReference type="InterPro" id="IPR045462">
    <property type="entry name" value="aa-tRNA-synth_I_cd-bd"/>
</dbReference>
<dbReference type="OrthoDB" id="9807503at2"/>
<dbReference type="Pfam" id="PF00749">
    <property type="entry name" value="tRNA-synt_1c"/>
    <property type="match status" value="1"/>
</dbReference>
<reference evidence="14 15" key="1">
    <citation type="submission" date="2015-12" db="EMBL/GenBank/DDBJ databases">
        <title>Genome sequence of Aneurinibacillus soli.</title>
        <authorList>
            <person name="Lee J.S."/>
            <person name="Lee K.C."/>
            <person name="Kim K.K."/>
            <person name="Lee B.W."/>
        </authorList>
    </citation>
    <scope>NUCLEOTIDE SEQUENCE [LARGE SCALE GENOMIC DNA]</scope>
    <source>
        <strain evidence="14 15">CB4</strain>
    </source>
</reference>
<evidence type="ECO:0000256" key="5">
    <source>
        <dbReference type="ARBA" id="ARBA00022598"/>
    </source>
</evidence>
<keyword evidence="5 11" id="KW-0436">Ligase</keyword>
<evidence type="ECO:0000313" key="14">
    <source>
        <dbReference type="EMBL" id="BAU26144.1"/>
    </source>
</evidence>
<evidence type="ECO:0000256" key="7">
    <source>
        <dbReference type="ARBA" id="ARBA00022840"/>
    </source>
</evidence>
<comment type="function">
    <text evidence="11">Catalyzes the attachment of glutamate to tRNA(Glu) in a two-step reaction: glutamate is first activated by ATP to form Glu-AMP and then transferred to the acceptor end of tRNA(Glu).</text>
</comment>
<dbReference type="InterPro" id="IPR008925">
    <property type="entry name" value="aa_tRNA-synth_I_cd-bd_sf"/>
</dbReference>
<dbReference type="GO" id="GO:0004818">
    <property type="term" value="F:glutamate-tRNA ligase activity"/>
    <property type="evidence" value="ECO:0007669"/>
    <property type="project" value="UniProtKB-UniRule"/>
</dbReference>
<dbReference type="GO" id="GO:0008270">
    <property type="term" value="F:zinc ion binding"/>
    <property type="evidence" value="ECO:0007669"/>
    <property type="project" value="UniProtKB-UniRule"/>
</dbReference>
<dbReference type="PANTHER" id="PTHR43311:SF2">
    <property type="entry name" value="GLUTAMATE--TRNA LIGASE, MITOCHONDRIAL-RELATED"/>
    <property type="match status" value="1"/>
</dbReference>
<comment type="cofactor">
    <cofactor evidence="11">
        <name>Zn(2+)</name>
        <dbReference type="ChEBI" id="CHEBI:29105"/>
    </cofactor>
    <text evidence="11">Binds 1 zinc ion per subunit.</text>
</comment>
<dbReference type="PANTHER" id="PTHR43311">
    <property type="entry name" value="GLUTAMATE--TRNA LIGASE"/>
    <property type="match status" value="1"/>
</dbReference>
<dbReference type="Proteomes" id="UP000217696">
    <property type="component" value="Chromosome"/>
</dbReference>
<dbReference type="GO" id="GO:0005829">
    <property type="term" value="C:cytosol"/>
    <property type="evidence" value="ECO:0007669"/>
    <property type="project" value="TreeGrafter"/>
</dbReference>
<keyword evidence="6 11" id="KW-0547">Nucleotide-binding</keyword>
<proteinExistence type="inferred from homology"/>
<name>A0A0U5AW29_9BACL</name>
<comment type="similarity">
    <text evidence="2 11">Belongs to the class-I aminoacyl-tRNA synthetase family. Glutamate--tRNA ligase type 1 subfamily.</text>
</comment>
<keyword evidence="15" id="KW-1185">Reference proteome</keyword>
<feature type="binding site" evidence="11">
    <location>
        <position position="108"/>
    </location>
    <ligand>
        <name>Zn(2+)</name>
        <dbReference type="ChEBI" id="CHEBI:29105"/>
    </ligand>
</feature>
<feature type="short sequence motif" description="'HIGH' region" evidence="11">
    <location>
        <begin position="11"/>
        <end position="21"/>
    </location>
</feature>
<evidence type="ECO:0000259" key="12">
    <source>
        <dbReference type="Pfam" id="PF00749"/>
    </source>
</evidence>
<feature type="short sequence motif" description="'KMSKS' region" evidence="11">
    <location>
        <begin position="252"/>
        <end position="256"/>
    </location>
</feature>
<keyword evidence="8 11" id="KW-0648">Protein biosynthesis</keyword>
<dbReference type="GO" id="GO:0000049">
    <property type="term" value="F:tRNA binding"/>
    <property type="evidence" value="ECO:0007669"/>
    <property type="project" value="InterPro"/>
</dbReference>
<accession>A0A0U5AW29</accession>
<comment type="catalytic activity">
    <reaction evidence="10 11">
        <text>tRNA(Glu) + L-glutamate + ATP = L-glutamyl-tRNA(Glu) + AMP + diphosphate</text>
        <dbReference type="Rhea" id="RHEA:23540"/>
        <dbReference type="Rhea" id="RHEA-COMP:9663"/>
        <dbReference type="Rhea" id="RHEA-COMP:9680"/>
        <dbReference type="ChEBI" id="CHEBI:29985"/>
        <dbReference type="ChEBI" id="CHEBI:30616"/>
        <dbReference type="ChEBI" id="CHEBI:33019"/>
        <dbReference type="ChEBI" id="CHEBI:78442"/>
        <dbReference type="ChEBI" id="CHEBI:78520"/>
        <dbReference type="ChEBI" id="CHEBI:456215"/>
        <dbReference type="EC" id="6.1.1.17"/>
    </reaction>
</comment>
<evidence type="ECO:0000256" key="11">
    <source>
        <dbReference type="HAMAP-Rule" id="MF_00022"/>
    </source>
</evidence>
<comment type="subunit">
    <text evidence="3 11">Monomer.</text>
</comment>
<dbReference type="Gene3D" id="3.40.50.620">
    <property type="entry name" value="HUPs"/>
    <property type="match status" value="1"/>
</dbReference>
<dbReference type="CDD" id="cd00808">
    <property type="entry name" value="GluRS_core"/>
    <property type="match status" value="1"/>
</dbReference>
<evidence type="ECO:0000256" key="9">
    <source>
        <dbReference type="ARBA" id="ARBA00023146"/>
    </source>
</evidence>
<dbReference type="NCBIfam" id="TIGR00464">
    <property type="entry name" value="gltX_bact"/>
    <property type="match status" value="1"/>
</dbReference>
<protein>
    <recommendedName>
        <fullName evidence="11">Glutamate--tRNA ligase</fullName>
        <ecNumber evidence="11">6.1.1.17</ecNumber>
    </recommendedName>
    <alternativeName>
        <fullName evidence="11">Glutamyl-tRNA synthetase</fullName>
        <shortName evidence="11">GluRS</shortName>
    </alternativeName>
</protein>
<dbReference type="Pfam" id="PF19269">
    <property type="entry name" value="Anticodon_2"/>
    <property type="match status" value="1"/>
</dbReference>
<dbReference type="SUPFAM" id="SSF48163">
    <property type="entry name" value="An anticodon-binding domain of class I aminoacyl-tRNA synthetases"/>
    <property type="match status" value="1"/>
</dbReference>
<dbReference type="PRINTS" id="PR00987">
    <property type="entry name" value="TRNASYNTHGLU"/>
</dbReference>
<dbReference type="Gene3D" id="1.10.8.70">
    <property type="entry name" value="Glutamate-tRNA synthetase, class I, anticodon-binding domain 1"/>
    <property type="match status" value="1"/>
</dbReference>
<keyword evidence="11" id="KW-0479">Metal-binding</keyword>
<evidence type="ECO:0000256" key="1">
    <source>
        <dbReference type="ARBA" id="ARBA00004496"/>
    </source>
</evidence>
<evidence type="ECO:0000313" key="15">
    <source>
        <dbReference type="Proteomes" id="UP000217696"/>
    </source>
</evidence>
<feature type="binding site" evidence="11">
    <location>
        <position position="137"/>
    </location>
    <ligand>
        <name>Zn(2+)</name>
        <dbReference type="ChEBI" id="CHEBI:29105"/>
    </ligand>
</feature>
<dbReference type="InterPro" id="IPR020751">
    <property type="entry name" value="aa-tRNA-synth_I_codon-bd_sub2"/>
</dbReference>
<feature type="binding site" evidence="11">
    <location>
        <position position="110"/>
    </location>
    <ligand>
        <name>Zn(2+)</name>
        <dbReference type="ChEBI" id="CHEBI:29105"/>
    </ligand>
</feature>
<evidence type="ECO:0000259" key="13">
    <source>
        <dbReference type="Pfam" id="PF19269"/>
    </source>
</evidence>
<dbReference type="GO" id="GO:0006424">
    <property type="term" value="P:glutamyl-tRNA aminoacylation"/>
    <property type="evidence" value="ECO:0007669"/>
    <property type="project" value="UniProtKB-UniRule"/>
</dbReference>
<dbReference type="GO" id="GO:0005524">
    <property type="term" value="F:ATP binding"/>
    <property type="evidence" value="ECO:0007669"/>
    <property type="project" value="UniProtKB-UniRule"/>
</dbReference>
<dbReference type="RefSeq" id="WP_096463215.1">
    <property type="nucleotide sequence ID" value="NZ_AP017312.1"/>
</dbReference>
<evidence type="ECO:0000256" key="6">
    <source>
        <dbReference type="ARBA" id="ARBA00022741"/>
    </source>
</evidence>
<gene>
    <name evidence="11 14" type="primary">gltX</name>
    <name evidence="14" type="ORF">CB4_00246</name>
</gene>
<dbReference type="AlphaFoldDB" id="A0A0U5AW29"/>
<dbReference type="InterPro" id="IPR049940">
    <property type="entry name" value="GluQ/Sye"/>
</dbReference>
<feature type="domain" description="Glutamyl/glutaminyl-tRNA synthetase class Ib catalytic" evidence="12">
    <location>
        <begin position="4"/>
        <end position="323"/>
    </location>
</feature>
<keyword evidence="9 11" id="KW-0030">Aminoacyl-tRNA synthetase</keyword>
<evidence type="ECO:0000256" key="3">
    <source>
        <dbReference type="ARBA" id="ARBA00011245"/>
    </source>
</evidence>
<dbReference type="KEGG" id="asoc:CB4_00246"/>
<dbReference type="InterPro" id="IPR001412">
    <property type="entry name" value="aa-tRNA-synth_I_CS"/>
</dbReference>
<dbReference type="InterPro" id="IPR020058">
    <property type="entry name" value="Glu/Gln-tRNA-synth_Ib_cat-dom"/>
</dbReference>
<dbReference type="InterPro" id="IPR004527">
    <property type="entry name" value="Glu-tRNA-ligase_bac/mito"/>
</dbReference>
<feature type="domain" description="Aminoacyl-tRNA synthetase class I anticodon-binding" evidence="13">
    <location>
        <begin position="338"/>
        <end position="484"/>
    </location>
</feature>
<keyword evidence="4 11" id="KW-0963">Cytoplasm</keyword>
<evidence type="ECO:0000256" key="2">
    <source>
        <dbReference type="ARBA" id="ARBA00007894"/>
    </source>
</evidence>
<comment type="subcellular location">
    <subcellularLocation>
        <location evidence="1 11">Cytoplasm</location>
    </subcellularLocation>
</comment>
<keyword evidence="11" id="KW-0862">Zinc</keyword>
<evidence type="ECO:0000256" key="4">
    <source>
        <dbReference type="ARBA" id="ARBA00022490"/>
    </source>
</evidence>
<dbReference type="FunFam" id="1.10.10.350:FF:000002">
    <property type="entry name" value="Glutamate--tRNA ligase"/>
    <property type="match status" value="1"/>
</dbReference>
<dbReference type="EC" id="6.1.1.17" evidence="11"/>
<evidence type="ECO:0000256" key="10">
    <source>
        <dbReference type="ARBA" id="ARBA00048351"/>
    </source>
</evidence>
<feature type="binding site" evidence="11">
    <location>
        <position position="255"/>
    </location>
    <ligand>
        <name>ATP</name>
        <dbReference type="ChEBI" id="CHEBI:30616"/>
    </ligand>
</feature>